<dbReference type="SUPFAM" id="SSF52540">
    <property type="entry name" value="P-loop containing nucleoside triphosphate hydrolases"/>
    <property type="match status" value="1"/>
</dbReference>
<evidence type="ECO:0000256" key="2">
    <source>
        <dbReference type="PROSITE-ProRule" id="PRU00283"/>
    </source>
</evidence>
<dbReference type="AlphaFoldDB" id="A0AAP0LHQ2"/>
<dbReference type="InterPro" id="IPR001752">
    <property type="entry name" value="Kinesin_motor_dom"/>
</dbReference>
<dbReference type="InterPro" id="IPR027417">
    <property type="entry name" value="P-loop_NTPase"/>
</dbReference>
<dbReference type="Pfam" id="PF00225">
    <property type="entry name" value="Kinesin"/>
    <property type="match status" value="1"/>
</dbReference>
<dbReference type="GO" id="GO:0005524">
    <property type="term" value="F:ATP binding"/>
    <property type="evidence" value="ECO:0007669"/>
    <property type="project" value="InterPro"/>
</dbReference>
<dbReference type="Gene3D" id="3.40.850.10">
    <property type="entry name" value="Kinesin motor domain"/>
    <property type="match status" value="1"/>
</dbReference>
<sequence>MIEKIIKEHEEDKKKSMRGDGLLGREAAKDVLHNLLDLLGDNDNDNDAASIKLTREHIKAFILVEPILRSALDGHNVCIMAYGQTGTCKTFTLYSTVKSVEQPKKENRR</sequence>
<protein>
    <recommendedName>
        <fullName evidence="3">Kinesin motor domain-containing protein</fullName>
    </recommendedName>
</protein>
<dbReference type="InterPro" id="IPR036961">
    <property type="entry name" value="Kinesin_motor_dom_sf"/>
</dbReference>
<dbReference type="PANTHER" id="PTHR47972:SF9">
    <property type="entry name" value="KINESIN-LIKE PROTEIN KIN-14U"/>
    <property type="match status" value="1"/>
</dbReference>
<feature type="domain" description="Kinesin motor" evidence="3">
    <location>
        <begin position="63"/>
        <end position="109"/>
    </location>
</feature>
<evidence type="ECO:0000259" key="3">
    <source>
        <dbReference type="PROSITE" id="PS50067"/>
    </source>
</evidence>
<name>A0AAP0LHQ2_9MAGN</name>
<dbReference type="PANTHER" id="PTHR47972">
    <property type="entry name" value="KINESIN-LIKE PROTEIN KLP-3"/>
    <property type="match status" value="1"/>
</dbReference>
<evidence type="ECO:0000256" key="1">
    <source>
        <dbReference type="ARBA" id="ARBA00023175"/>
    </source>
</evidence>
<dbReference type="Proteomes" id="UP001420932">
    <property type="component" value="Unassembled WGS sequence"/>
</dbReference>
<comment type="caution">
    <text evidence="4">The sequence shown here is derived from an EMBL/GenBank/DDBJ whole genome shotgun (WGS) entry which is preliminary data.</text>
</comment>
<gene>
    <name evidence="4" type="ORF">Syun_001910</name>
</gene>
<comment type="similarity">
    <text evidence="2">Belongs to the TRAFAC class myosin-kinesin ATPase superfamily. Kinesin family.</text>
</comment>
<dbReference type="PROSITE" id="PS50067">
    <property type="entry name" value="KINESIN_MOTOR_2"/>
    <property type="match status" value="1"/>
</dbReference>
<comment type="caution">
    <text evidence="2">Lacks conserved residue(s) required for the propagation of feature annotation.</text>
</comment>
<dbReference type="EMBL" id="JBBNAF010000001">
    <property type="protein sequence ID" value="KAK9169770.1"/>
    <property type="molecule type" value="Genomic_DNA"/>
</dbReference>
<dbReference type="GO" id="GO:0008017">
    <property type="term" value="F:microtubule binding"/>
    <property type="evidence" value="ECO:0007669"/>
    <property type="project" value="InterPro"/>
</dbReference>
<keyword evidence="1" id="KW-0505">Motor protein</keyword>
<reference evidence="4 5" key="1">
    <citation type="submission" date="2024-01" db="EMBL/GenBank/DDBJ databases">
        <title>Genome assemblies of Stephania.</title>
        <authorList>
            <person name="Yang L."/>
        </authorList>
    </citation>
    <scope>NUCLEOTIDE SEQUENCE [LARGE SCALE GENOMIC DNA]</scope>
    <source>
        <strain evidence="4">YNDBR</strain>
        <tissue evidence="4">Leaf</tissue>
    </source>
</reference>
<accession>A0AAP0LHQ2</accession>
<dbReference type="GO" id="GO:0007018">
    <property type="term" value="P:microtubule-based movement"/>
    <property type="evidence" value="ECO:0007669"/>
    <property type="project" value="InterPro"/>
</dbReference>
<dbReference type="InterPro" id="IPR027640">
    <property type="entry name" value="Kinesin-like_fam"/>
</dbReference>
<proteinExistence type="inferred from homology"/>
<dbReference type="GO" id="GO:0015630">
    <property type="term" value="C:microtubule cytoskeleton"/>
    <property type="evidence" value="ECO:0007669"/>
    <property type="project" value="TreeGrafter"/>
</dbReference>
<evidence type="ECO:0000313" key="4">
    <source>
        <dbReference type="EMBL" id="KAK9169770.1"/>
    </source>
</evidence>
<keyword evidence="5" id="KW-1185">Reference proteome</keyword>
<evidence type="ECO:0000313" key="5">
    <source>
        <dbReference type="Proteomes" id="UP001420932"/>
    </source>
</evidence>
<organism evidence="4 5">
    <name type="scientific">Stephania yunnanensis</name>
    <dbReference type="NCBI Taxonomy" id="152371"/>
    <lineage>
        <taxon>Eukaryota</taxon>
        <taxon>Viridiplantae</taxon>
        <taxon>Streptophyta</taxon>
        <taxon>Embryophyta</taxon>
        <taxon>Tracheophyta</taxon>
        <taxon>Spermatophyta</taxon>
        <taxon>Magnoliopsida</taxon>
        <taxon>Ranunculales</taxon>
        <taxon>Menispermaceae</taxon>
        <taxon>Menispermoideae</taxon>
        <taxon>Cissampelideae</taxon>
        <taxon>Stephania</taxon>
    </lineage>
</organism>
<dbReference type="GO" id="GO:0003777">
    <property type="term" value="F:microtubule motor activity"/>
    <property type="evidence" value="ECO:0007669"/>
    <property type="project" value="InterPro"/>
</dbReference>